<accession>A0ABT8X3S4</accession>
<dbReference type="Proteomes" id="UP001176891">
    <property type="component" value="Unassembled WGS sequence"/>
</dbReference>
<reference evidence="1" key="1">
    <citation type="submission" date="2023-07" db="EMBL/GenBank/DDBJ databases">
        <title>Two novel species in the genus Flavivirga.</title>
        <authorList>
            <person name="Kwon K."/>
        </authorList>
    </citation>
    <scope>NUCLEOTIDE SEQUENCE</scope>
    <source>
        <strain evidence="1">KACC 14157</strain>
    </source>
</reference>
<keyword evidence="2" id="KW-1185">Reference proteome</keyword>
<evidence type="ECO:0000313" key="1">
    <source>
        <dbReference type="EMBL" id="MDO5988497.1"/>
    </source>
</evidence>
<comment type="caution">
    <text evidence="1">The sequence shown here is derived from an EMBL/GenBank/DDBJ whole genome shotgun (WGS) entry which is preliminary data.</text>
</comment>
<sequence>MKKMLFTISVICCFTNMQCSDDNDNIVDSDNLLIGIWEDPTYEDEKTTFKRTSVLPKDNYGILFKKNGDFVERSSGWCGTPPLVFFDSNGEWQLDDTLITISQEQYPNDYSWRIVSVTEEELVVKRELTEQEKDHRELMDLFNEIYELSLSVSCTDVNDWTFTAYGSKACGGPQGYIAYSTQIDTTAFLQKVEEYSNLEKAFNVKWNIVSTCDLPAQPKEIVCENGFPRLIY</sequence>
<evidence type="ECO:0008006" key="3">
    <source>
        <dbReference type="Google" id="ProtNLM"/>
    </source>
</evidence>
<proteinExistence type="predicted"/>
<organism evidence="1 2">
    <name type="scientific">Flavivirga amylovorans</name>
    <dbReference type="NCBI Taxonomy" id="870486"/>
    <lineage>
        <taxon>Bacteria</taxon>
        <taxon>Pseudomonadati</taxon>
        <taxon>Bacteroidota</taxon>
        <taxon>Flavobacteriia</taxon>
        <taxon>Flavobacteriales</taxon>
        <taxon>Flavobacteriaceae</taxon>
        <taxon>Flavivirga</taxon>
    </lineage>
</organism>
<dbReference type="RefSeq" id="WP_303283112.1">
    <property type="nucleotide sequence ID" value="NZ_BAABCZ010000009.1"/>
</dbReference>
<evidence type="ECO:0000313" key="2">
    <source>
        <dbReference type="Proteomes" id="UP001176891"/>
    </source>
</evidence>
<name>A0ABT8X3S4_9FLAO</name>
<protein>
    <recommendedName>
        <fullName evidence="3">Lipocalin-like domain-containing protein</fullName>
    </recommendedName>
</protein>
<gene>
    <name evidence="1" type="ORF">Q4Q39_13875</name>
</gene>
<dbReference type="EMBL" id="JAUOEM010000004">
    <property type="protein sequence ID" value="MDO5988497.1"/>
    <property type="molecule type" value="Genomic_DNA"/>
</dbReference>